<reference evidence="2 3" key="1">
    <citation type="journal article" date="2019" name="Int. J. Syst. Evol. Microbiol.">
        <title>The Global Catalogue of Microorganisms (GCM) 10K type strain sequencing project: providing services to taxonomists for standard genome sequencing and annotation.</title>
        <authorList>
            <consortium name="The Broad Institute Genomics Platform"/>
            <consortium name="The Broad Institute Genome Sequencing Center for Infectious Disease"/>
            <person name="Wu L."/>
            <person name="Ma J."/>
        </authorList>
    </citation>
    <scope>NUCLEOTIDE SEQUENCE [LARGE SCALE GENOMIC DNA]</scope>
    <source>
        <strain evidence="2 3">CGMCC 1.3239</strain>
    </source>
</reference>
<accession>A0ABD5SCK4</accession>
<feature type="compositionally biased region" description="Acidic residues" evidence="1">
    <location>
        <begin position="681"/>
        <end position="738"/>
    </location>
</feature>
<evidence type="ECO:0000313" key="3">
    <source>
        <dbReference type="Proteomes" id="UP001596442"/>
    </source>
</evidence>
<dbReference type="EMBL" id="JBHSWW010000293">
    <property type="protein sequence ID" value="MFC6754546.1"/>
    <property type="molecule type" value="Genomic_DNA"/>
</dbReference>
<dbReference type="Proteomes" id="UP001596442">
    <property type="component" value="Unassembled WGS sequence"/>
</dbReference>
<sequence length="773" mass="79877">GDDAVRDTTDATGSFGDAEYVTSAGDLVEVDVSAGGSDPAYVVVGGDRLSDGSPTGFLDVLRVTGDTTITVNTRLLGTNASTDAVYASDGASVSSYAHGAEHGPETPVEDLDGFDDLTLVDGETGAAYGNLSALRSAVDVGSNPAPLAPQRYRLLLGSGNVTAHDGTIQLEHRLDRADLRLTPPAFRERVDVYTDLADDVDGAGSVDDLLGPARERDAITRGDRLILGFEATGIWGALARAADGDPDDRFGSSGNLSTAALNDLLTSDDGEILGEGVSLTIRQTNTGMNEPPTELDLSAVTGDTDAVQAVYGPPEDLTGHGDGPTPSAFYLVLDTDAAAAFDGTLDPGDEYAVTFGLDGVEGDRYRFDRSGGGPADPFAAASATDPDVDEQFPYRALDEGDVSATASFSIRAPDLSFDDVTDDGVVLVENGTTVTLSGETTLHPETELTAEFVADAGDTPTVETRSVEISENDTFSIRAVLSDVPVGSSVSLELYEGTSLYDTRSLVVVEDPNDPTPLAIDDAPGNLTIIQGDSLERLSVDVRNDGHVDGVERLSLDVADGALTDDRRIRVKPDRTSTVAFSRVTADLEPGEYAYSVGVGDDETNGTLVVAPGPDWEPDEEEADGEDNVIDDSEDDAANGETEDDADSEGVDDGETGADSEVDANDSAAVGEEGDASTGVEGDDDTTADEDGSDADGDGNDADGDGNDADGDGNDADGDGNDADGDGNDVEEGADDDPSEPRTAIPLPLGIGTREAVSGTLLVGTMYIADHWL</sequence>
<organism evidence="2 3">
    <name type="scientific">Halorubrum tibetense</name>
    <dbReference type="NCBI Taxonomy" id="175631"/>
    <lineage>
        <taxon>Archaea</taxon>
        <taxon>Methanobacteriati</taxon>
        <taxon>Methanobacteriota</taxon>
        <taxon>Stenosarchaea group</taxon>
        <taxon>Halobacteria</taxon>
        <taxon>Halobacteriales</taxon>
        <taxon>Haloferacaceae</taxon>
        <taxon>Halorubrum</taxon>
    </lineage>
</organism>
<evidence type="ECO:0000256" key="1">
    <source>
        <dbReference type="SAM" id="MobiDB-lite"/>
    </source>
</evidence>
<feature type="region of interest" description="Disordered" evidence="1">
    <location>
        <begin position="597"/>
        <end position="749"/>
    </location>
</feature>
<gene>
    <name evidence="2" type="ORF">ACFQEU_13920</name>
</gene>
<protein>
    <submittedName>
        <fullName evidence="2">BGTF surface domain-containing protein</fullName>
    </submittedName>
</protein>
<name>A0ABD5SCK4_9EURY</name>
<dbReference type="NCBIfam" id="NF045517">
    <property type="entry name" value="halo_surf_dom"/>
    <property type="match status" value="1"/>
</dbReference>
<feature type="compositionally biased region" description="Acidic residues" evidence="1">
    <location>
        <begin position="616"/>
        <end position="664"/>
    </location>
</feature>
<keyword evidence="3" id="KW-1185">Reference proteome</keyword>
<comment type="caution">
    <text evidence="2">The sequence shown here is derived from an EMBL/GenBank/DDBJ whole genome shotgun (WGS) entry which is preliminary data.</text>
</comment>
<feature type="non-terminal residue" evidence="2">
    <location>
        <position position="1"/>
    </location>
</feature>
<evidence type="ECO:0000313" key="2">
    <source>
        <dbReference type="EMBL" id="MFC6754546.1"/>
    </source>
</evidence>
<proteinExistence type="predicted"/>
<dbReference type="AlphaFoldDB" id="A0ABD5SCK4"/>
<dbReference type="RefSeq" id="WP_379783118.1">
    <property type="nucleotide sequence ID" value="NZ_JBHSWW010000293.1"/>
</dbReference>